<protein>
    <recommendedName>
        <fullName evidence="2">Protein kinase domain-containing protein</fullName>
    </recommendedName>
</protein>
<proteinExistence type="predicted"/>
<feature type="domain" description="Protein kinase" evidence="2">
    <location>
        <begin position="71"/>
        <end position="436"/>
    </location>
</feature>
<dbReference type="GO" id="GO:0044773">
    <property type="term" value="P:mitotic DNA damage checkpoint signaling"/>
    <property type="evidence" value="ECO:0007669"/>
    <property type="project" value="TreeGrafter"/>
</dbReference>
<name>A0A061QVS5_9CHLO</name>
<sequence length="436" mass="47588">MLTALQQQEAMPLKLRQRLAERFPTVLSAMREIAESYLLRGKRKPDDSDSGDGRELGFCRSTVLQGASGIYRPVAFINSGSAGTVFSGVKVSAVSEAEGGAADRWRAATQRIAGAPVPAAGFDVTSGIVLKRINRTQADSAENEFSIASRVAQGPAGRFCVSYLDRVVDGAGQLWLVLQRVRASSYGVDLAEYICNGFFQQPGRKGLAREAVLQLLRSLVHIGAAGVVMRDVKPDNVLVEFEESGDGQNERIHLRWTDFGLAVDLADGGTRLRRPAPDGSERDLAKQLVGWWYDTQKQVPKPKWRNRCPPERCYQEGAAGRYDVYMLGIIFCCIATGIDWPHLGSKVVDGAVEGLVGEPLPSDYLECLELGSFMQRHQEVFESCFVETFGGLFGPRLFSVATTMLETDPHRRASPEQAIGDLGDAQGAECGERVPT</sequence>
<dbReference type="SMART" id="SM00220">
    <property type="entry name" value="S_TKc"/>
    <property type="match status" value="1"/>
</dbReference>
<dbReference type="GO" id="GO:0005524">
    <property type="term" value="F:ATP binding"/>
    <property type="evidence" value="ECO:0007669"/>
    <property type="project" value="InterPro"/>
</dbReference>
<dbReference type="SUPFAM" id="SSF56112">
    <property type="entry name" value="Protein kinase-like (PK-like)"/>
    <property type="match status" value="1"/>
</dbReference>
<organism evidence="3">
    <name type="scientific">Tetraselmis sp. GSL018</name>
    <dbReference type="NCBI Taxonomy" id="582737"/>
    <lineage>
        <taxon>Eukaryota</taxon>
        <taxon>Viridiplantae</taxon>
        <taxon>Chlorophyta</taxon>
        <taxon>core chlorophytes</taxon>
        <taxon>Chlorodendrophyceae</taxon>
        <taxon>Chlorodendrales</taxon>
        <taxon>Chlorodendraceae</taxon>
        <taxon>Tetraselmis</taxon>
    </lineage>
</organism>
<dbReference type="Gene3D" id="1.10.510.10">
    <property type="entry name" value="Transferase(Phosphotransferase) domain 1"/>
    <property type="match status" value="1"/>
</dbReference>
<dbReference type="AlphaFoldDB" id="A0A061QVS5"/>
<dbReference type="EMBL" id="GBEZ01023052">
    <property type="protein sequence ID" value="JAC63813.1"/>
    <property type="molecule type" value="Transcribed_RNA"/>
</dbReference>
<dbReference type="InterPro" id="IPR000719">
    <property type="entry name" value="Prot_kinase_dom"/>
</dbReference>
<feature type="non-terminal residue" evidence="3">
    <location>
        <position position="436"/>
    </location>
</feature>
<gene>
    <name evidence="3" type="ORF">TSPGSL018_19692</name>
</gene>
<dbReference type="PANTHER" id="PTHR44167">
    <property type="entry name" value="OVARIAN-SPECIFIC SERINE/THREONINE-PROTEIN KINASE LOK-RELATED"/>
    <property type="match status" value="1"/>
</dbReference>
<evidence type="ECO:0000256" key="1">
    <source>
        <dbReference type="SAM" id="MobiDB-lite"/>
    </source>
</evidence>
<dbReference type="PROSITE" id="PS50011">
    <property type="entry name" value="PROTEIN_KINASE_DOM"/>
    <property type="match status" value="1"/>
</dbReference>
<dbReference type="InterPro" id="IPR011009">
    <property type="entry name" value="Kinase-like_dom_sf"/>
</dbReference>
<dbReference type="GO" id="GO:0004674">
    <property type="term" value="F:protein serine/threonine kinase activity"/>
    <property type="evidence" value="ECO:0007669"/>
    <property type="project" value="TreeGrafter"/>
</dbReference>
<feature type="region of interest" description="Disordered" evidence="1">
    <location>
        <begin position="409"/>
        <end position="436"/>
    </location>
</feature>
<evidence type="ECO:0000259" key="2">
    <source>
        <dbReference type="PROSITE" id="PS50011"/>
    </source>
</evidence>
<dbReference type="GO" id="GO:0005634">
    <property type="term" value="C:nucleus"/>
    <property type="evidence" value="ECO:0007669"/>
    <property type="project" value="TreeGrafter"/>
</dbReference>
<reference evidence="3" key="1">
    <citation type="submission" date="2014-05" db="EMBL/GenBank/DDBJ databases">
        <title>The transcriptome of the halophilic microalga Tetraselmis sp. GSL018 isolated from the Great Salt Lake, Utah.</title>
        <authorList>
            <person name="Jinkerson R.E."/>
            <person name="D'Adamo S."/>
            <person name="Posewitz M.C."/>
        </authorList>
    </citation>
    <scope>NUCLEOTIDE SEQUENCE</scope>
    <source>
        <strain evidence="3">GSL018</strain>
    </source>
</reference>
<dbReference type="Pfam" id="PF00069">
    <property type="entry name" value="Pkinase"/>
    <property type="match status" value="1"/>
</dbReference>
<dbReference type="PANTHER" id="PTHR44167:SF24">
    <property type="entry name" value="SERINE_THREONINE-PROTEIN KINASE CHK2"/>
    <property type="match status" value="1"/>
</dbReference>
<accession>A0A061QVS5</accession>
<evidence type="ECO:0000313" key="3">
    <source>
        <dbReference type="EMBL" id="JAC63813.1"/>
    </source>
</evidence>